<evidence type="ECO:0000313" key="3">
    <source>
        <dbReference type="Proteomes" id="UP000299102"/>
    </source>
</evidence>
<reference evidence="2 3" key="1">
    <citation type="journal article" date="2019" name="Commun. Biol.">
        <title>The bagworm genome reveals a unique fibroin gene that provides high tensile strength.</title>
        <authorList>
            <person name="Kono N."/>
            <person name="Nakamura H."/>
            <person name="Ohtoshi R."/>
            <person name="Tomita M."/>
            <person name="Numata K."/>
            <person name="Arakawa K."/>
        </authorList>
    </citation>
    <scope>NUCLEOTIDE SEQUENCE [LARGE SCALE GENOMIC DNA]</scope>
</reference>
<evidence type="ECO:0000313" key="2">
    <source>
        <dbReference type="EMBL" id="GBP32995.1"/>
    </source>
</evidence>
<keyword evidence="3" id="KW-1185">Reference proteome</keyword>
<dbReference type="EMBL" id="BGZK01000268">
    <property type="protein sequence ID" value="GBP32995.1"/>
    <property type="molecule type" value="Genomic_DNA"/>
</dbReference>
<proteinExistence type="predicted"/>
<name>A0A4C1V435_EUMVA</name>
<organism evidence="2 3">
    <name type="scientific">Eumeta variegata</name>
    <name type="common">Bagworm moth</name>
    <name type="synonym">Eumeta japonica</name>
    <dbReference type="NCBI Taxonomy" id="151549"/>
    <lineage>
        <taxon>Eukaryota</taxon>
        <taxon>Metazoa</taxon>
        <taxon>Ecdysozoa</taxon>
        <taxon>Arthropoda</taxon>
        <taxon>Hexapoda</taxon>
        <taxon>Insecta</taxon>
        <taxon>Pterygota</taxon>
        <taxon>Neoptera</taxon>
        <taxon>Endopterygota</taxon>
        <taxon>Lepidoptera</taxon>
        <taxon>Glossata</taxon>
        <taxon>Ditrysia</taxon>
        <taxon>Tineoidea</taxon>
        <taxon>Psychidae</taxon>
        <taxon>Oiketicinae</taxon>
        <taxon>Eumeta</taxon>
    </lineage>
</organism>
<dbReference type="Proteomes" id="UP000299102">
    <property type="component" value="Unassembled WGS sequence"/>
</dbReference>
<evidence type="ECO:0000256" key="1">
    <source>
        <dbReference type="SAM" id="MobiDB-lite"/>
    </source>
</evidence>
<comment type="caution">
    <text evidence="2">The sequence shown here is derived from an EMBL/GenBank/DDBJ whole genome shotgun (WGS) entry which is preliminary data.</text>
</comment>
<dbReference type="AlphaFoldDB" id="A0A4C1V435"/>
<feature type="compositionally biased region" description="Basic residues" evidence="1">
    <location>
        <begin position="45"/>
        <end position="58"/>
    </location>
</feature>
<accession>A0A4C1V435</accession>
<feature type="region of interest" description="Disordered" evidence="1">
    <location>
        <begin position="1"/>
        <end position="21"/>
    </location>
</feature>
<protein>
    <submittedName>
        <fullName evidence="2">Uncharacterized protein</fullName>
    </submittedName>
</protein>
<gene>
    <name evidence="2" type="ORF">EVAR_82833_1</name>
</gene>
<feature type="region of interest" description="Disordered" evidence="1">
    <location>
        <begin position="33"/>
        <end position="58"/>
    </location>
</feature>
<sequence>MAGAVRRGGRKEAFAVSPTRKERAAYTRIGRRCGRRAAGRERRAGRPQSLRRRLRRPHTRAWRGGERVGWRLLIDISRGARFMARSRNTCRLMNCTSIIYGAPSTAVD</sequence>